<accession>A0A3S1AFW1</accession>
<dbReference type="Pfam" id="PF00474">
    <property type="entry name" value="SSF"/>
    <property type="match status" value="1"/>
</dbReference>
<dbReference type="OrthoDB" id="6132759at2759"/>
<feature type="transmembrane region" description="Helical" evidence="14">
    <location>
        <begin position="440"/>
        <end position="458"/>
    </location>
</feature>
<dbReference type="Proteomes" id="UP000271974">
    <property type="component" value="Unassembled WGS sequence"/>
</dbReference>
<keyword evidence="8" id="KW-0406">Ion transport</keyword>
<feature type="transmembrane region" description="Helical" evidence="14">
    <location>
        <begin position="54"/>
        <end position="74"/>
    </location>
</feature>
<dbReference type="InterPro" id="IPR018212">
    <property type="entry name" value="Na/solute_symporter_CS"/>
</dbReference>
<dbReference type="AlphaFoldDB" id="A0A3S1AFW1"/>
<gene>
    <name evidence="15" type="ORF">EGW08_001446</name>
</gene>
<evidence type="ECO:0000256" key="14">
    <source>
        <dbReference type="SAM" id="Phobius"/>
    </source>
</evidence>
<comment type="caution">
    <text evidence="15">The sequence shown here is derived from an EMBL/GenBank/DDBJ whole genome shotgun (WGS) entry which is preliminary data.</text>
</comment>
<evidence type="ECO:0000256" key="13">
    <source>
        <dbReference type="RuleBase" id="RU362091"/>
    </source>
</evidence>
<feature type="transmembrane region" description="Helical" evidence="14">
    <location>
        <begin position="128"/>
        <end position="149"/>
    </location>
</feature>
<dbReference type="PROSITE" id="PS50283">
    <property type="entry name" value="NA_SOLUT_SYMP_3"/>
    <property type="match status" value="1"/>
</dbReference>
<dbReference type="EMBL" id="RQTK01000024">
    <property type="protein sequence ID" value="RUS90827.1"/>
    <property type="molecule type" value="Genomic_DNA"/>
</dbReference>
<protein>
    <recommendedName>
        <fullName evidence="17">Sodium-coupled monocarboxylate transporter 1</fullName>
    </recommendedName>
</protein>
<keyword evidence="7" id="KW-0915">Sodium</keyword>
<dbReference type="GO" id="GO:0015075">
    <property type="term" value="F:monoatomic ion transmembrane transporter activity"/>
    <property type="evidence" value="ECO:0007669"/>
    <property type="project" value="UniProtKB-ARBA"/>
</dbReference>
<evidence type="ECO:0000313" key="16">
    <source>
        <dbReference type="Proteomes" id="UP000271974"/>
    </source>
</evidence>
<comment type="similarity">
    <text evidence="2 13">Belongs to the sodium:solute symporter (SSF) (TC 2.A.21) family.</text>
</comment>
<evidence type="ECO:0000256" key="2">
    <source>
        <dbReference type="ARBA" id="ARBA00006434"/>
    </source>
</evidence>
<dbReference type="GO" id="GO:0015293">
    <property type="term" value="F:symporter activity"/>
    <property type="evidence" value="ECO:0007669"/>
    <property type="project" value="TreeGrafter"/>
</dbReference>
<evidence type="ECO:0000256" key="12">
    <source>
        <dbReference type="ARBA" id="ARBA00036099"/>
    </source>
</evidence>
<comment type="subcellular location">
    <subcellularLocation>
        <location evidence="1">Cell membrane</location>
        <topology evidence="1">Multi-pass membrane protein</topology>
    </subcellularLocation>
</comment>
<dbReference type="GO" id="GO:0005886">
    <property type="term" value="C:plasma membrane"/>
    <property type="evidence" value="ECO:0007669"/>
    <property type="project" value="UniProtKB-SubCell"/>
</dbReference>
<dbReference type="InterPro" id="IPR038377">
    <property type="entry name" value="Na/Glc_symporter_sf"/>
</dbReference>
<dbReference type="PROSITE" id="PS00456">
    <property type="entry name" value="NA_SOLUT_SYMP_1"/>
    <property type="match status" value="1"/>
</dbReference>
<feature type="transmembrane region" description="Helical" evidence="14">
    <location>
        <begin position="186"/>
        <end position="206"/>
    </location>
</feature>
<name>A0A3S1AFW1_ELYCH</name>
<evidence type="ECO:0008006" key="17">
    <source>
        <dbReference type="Google" id="ProtNLM"/>
    </source>
</evidence>
<dbReference type="PANTHER" id="PTHR42985:SF40">
    <property type="entry name" value="LD47995P-RELATED"/>
    <property type="match status" value="1"/>
</dbReference>
<evidence type="ECO:0000256" key="5">
    <source>
        <dbReference type="ARBA" id="ARBA00022692"/>
    </source>
</evidence>
<evidence type="ECO:0000256" key="9">
    <source>
        <dbReference type="ARBA" id="ARBA00023136"/>
    </source>
</evidence>
<proteinExistence type="inferred from homology"/>
<dbReference type="Gene3D" id="1.20.1730.10">
    <property type="entry name" value="Sodium/glucose cotransporter"/>
    <property type="match status" value="1"/>
</dbReference>
<feature type="transmembrane region" description="Helical" evidence="14">
    <location>
        <begin position="342"/>
        <end position="364"/>
    </location>
</feature>
<dbReference type="GO" id="GO:0006814">
    <property type="term" value="P:sodium ion transport"/>
    <property type="evidence" value="ECO:0007669"/>
    <property type="project" value="UniProtKB-KW"/>
</dbReference>
<feature type="transmembrane region" description="Helical" evidence="14">
    <location>
        <begin position="538"/>
        <end position="560"/>
    </location>
</feature>
<dbReference type="GO" id="GO:0098660">
    <property type="term" value="P:inorganic ion transmembrane transport"/>
    <property type="evidence" value="ECO:0007669"/>
    <property type="project" value="UniProtKB-ARBA"/>
</dbReference>
<sequence length="608" mass="66836">MPFSGYHVEFGTADYVVLGMMSFASMAIGISFAFWGKGQGTQADYLLGGRQFKALPVCLSLFASFISAISLIGVPVEVYTYGSMYIYNLIGVIISNIVALFTVVPMMYPLRLTSVYEYLNMRFDSKIVQLFGAAFGVTSTLSYMTLALLSPALALETAVGIPLWLSIILVGAVGTLYTTVGGMKSVIWTDVFQTGIIFAGTFIVIIKGTMTVGGFERVWETNKNSGRIVLDEISFDPRIRHTVWNLIFGNALYWMGHHFSQTSVQRLVSTRSIQDAKKVYMFSILLMIVVNIMLLVTGLVLVSFIYEVGCDPLAAGYIKNRNQLLPYFVIHVLSFLPGLPGLYIATIFSAAMSTFSSGINALAANVARDFIPRYLHRKSEFAKTTITKLLVCFFGIISTGLSYLLKDFEGPVLQIGITIIGATSGPLFGLFLLSGLFPQANCVGTLIGFATALVFSYWQAIGSTLFGFSTDALPMGPTDQCIGGNDSSITVSSVFNFTATYNDKDSFEYTTPIVFGNEQEKDLSILSNRDFSMYDVSYVWIPLTGVFLTVTVGLITSIIANQFSSKVARPKAKFLFPFSRQIWYSERDVVDTEIFNNNIQVLETSKAL</sequence>
<dbReference type="PANTHER" id="PTHR42985">
    <property type="entry name" value="SODIUM-COUPLED MONOCARBOXYLATE TRANSPORTER"/>
    <property type="match status" value="1"/>
</dbReference>
<evidence type="ECO:0000256" key="10">
    <source>
        <dbReference type="ARBA" id="ARBA00023180"/>
    </source>
</evidence>
<dbReference type="NCBIfam" id="TIGR00813">
    <property type="entry name" value="sss"/>
    <property type="match status" value="1"/>
</dbReference>
<feature type="transmembrane region" description="Helical" evidence="14">
    <location>
        <begin position="279"/>
        <end position="306"/>
    </location>
</feature>
<keyword evidence="3" id="KW-0813">Transport</keyword>
<dbReference type="InterPro" id="IPR001734">
    <property type="entry name" value="Na/solute_symporter"/>
</dbReference>
<keyword evidence="11" id="KW-0739">Sodium transport</keyword>
<keyword evidence="9 14" id="KW-0472">Membrane</keyword>
<keyword evidence="16" id="KW-1185">Reference proteome</keyword>
<evidence type="ECO:0000256" key="6">
    <source>
        <dbReference type="ARBA" id="ARBA00022989"/>
    </source>
</evidence>
<keyword evidence="4" id="KW-1003">Cell membrane</keyword>
<dbReference type="STRING" id="188477.A0A3S1AFW1"/>
<dbReference type="InterPro" id="IPR051163">
    <property type="entry name" value="Sodium:Solute_Symporter_SSF"/>
</dbReference>
<evidence type="ECO:0000313" key="15">
    <source>
        <dbReference type="EMBL" id="RUS90827.1"/>
    </source>
</evidence>
<feature type="transmembrane region" description="Helical" evidence="14">
    <location>
        <begin position="161"/>
        <end position="180"/>
    </location>
</feature>
<feature type="transmembrane region" description="Helical" evidence="14">
    <location>
        <begin position="411"/>
        <end position="433"/>
    </location>
</feature>
<feature type="transmembrane region" description="Helical" evidence="14">
    <location>
        <begin position="86"/>
        <end position="108"/>
    </location>
</feature>
<evidence type="ECO:0000256" key="8">
    <source>
        <dbReference type="ARBA" id="ARBA00023065"/>
    </source>
</evidence>
<feature type="transmembrane region" description="Helical" evidence="14">
    <location>
        <begin position="12"/>
        <end position="34"/>
    </location>
</feature>
<evidence type="ECO:0000256" key="4">
    <source>
        <dbReference type="ARBA" id="ARBA00022475"/>
    </source>
</evidence>
<reference evidence="15 16" key="1">
    <citation type="submission" date="2019-01" db="EMBL/GenBank/DDBJ databases">
        <title>A draft genome assembly of the solar-powered sea slug Elysia chlorotica.</title>
        <authorList>
            <person name="Cai H."/>
            <person name="Li Q."/>
            <person name="Fang X."/>
            <person name="Li J."/>
            <person name="Curtis N.E."/>
            <person name="Altenburger A."/>
            <person name="Shibata T."/>
            <person name="Feng M."/>
            <person name="Maeda T."/>
            <person name="Schwartz J.A."/>
            <person name="Shigenobu S."/>
            <person name="Lundholm N."/>
            <person name="Nishiyama T."/>
            <person name="Yang H."/>
            <person name="Hasebe M."/>
            <person name="Li S."/>
            <person name="Pierce S.K."/>
            <person name="Wang J."/>
        </authorList>
    </citation>
    <scope>NUCLEOTIDE SEQUENCE [LARGE SCALE GENOMIC DNA]</scope>
    <source>
        <strain evidence="15">EC2010</strain>
        <tissue evidence="15">Whole organism of an adult</tissue>
    </source>
</reference>
<comment type="catalytic activity">
    <reaction evidence="12">
        <text>iodide(out) + 2 Na(+)(out) = iodide(in) + 2 Na(+)(in)</text>
        <dbReference type="Rhea" id="RHEA:71207"/>
        <dbReference type="ChEBI" id="CHEBI:16382"/>
        <dbReference type="ChEBI" id="CHEBI:29101"/>
    </reaction>
</comment>
<keyword evidence="5 14" id="KW-0812">Transmembrane</keyword>
<keyword evidence="6 14" id="KW-1133">Transmembrane helix</keyword>
<evidence type="ECO:0000256" key="11">
    <source>
        <dbReference type="ARBA" id="ARBA00023201"/>
    </source>
</evidence>
<evidence type="ECO:0000256" key="7">
    <source>
        <dbReference type="ARBA" id="ARBA00023053"/>
    </source>
</evidence>
<keyword evidence="10" id="KW-0325">Glycoprotein</keyword>
<evidence type="ECO:0000256" key="1">
    <source>
        <dbReference type="ARBA" id="ARBA00004651"/>
    </source>
</evidence>
<evidence type="ECO:0000256" key="3">
    <source>
        <dbReference type="ARBA" id="ARBA00022448"/>
    </source>
</evidence>
<feature type="transmembrane region" description="Helical" evidence="14">
    <location>
        <begin position="385"/>
        <end position="405"/>
    </location>
</feature>
<organism evidence="15 16">
    <name type="scientific">Elysia chlorotica</name>
    <name type="common">Eastern emerald elysia</name>
    <name type="synonym">Sea slug</name>
    <dbReference type="NCBI Taxonomy" id="188477"/>
    <lineage>
        <taxon>Eukaryota</taxon>
        <taxon>Metazoa</taxon>
        <taxon>Spiralia</taxon>
        <taxon>Lophotrochozoa</taxon>
        <taxon>Mollusca</taxon>
        <taxon>Gastropoda</taxon>
        <taxon>Heterobranchia</taxon>
        <taxon>Euthyneura</taxon>
        <taxon>Panpulmonata</taxon>
        <taxon>Sacoglossa</taxon>
        <taxon>Placobranchoidea</taxon>
        <taxon>Plakobranchidae</taxon>
        <taxon>Elysia</taxon>
    </lineage>
</organism>